<dbReference type="EMBL" id="JAGGJU010000016">
    <property type="protein sequence ID" value="MBP1853235.1"/>
    <property type="molecule type" value="Genomic_DNA"/>
</dbReference>
<sequence length="368" mass="39619">MLKPELLLSIINTIGDFALLAMGYGAILRYVKHALLRDVAIGLIFGIGACLAVLNSIEIIPGVRIDVRAAMVVLAGPFGGVIGAVEAGLITAAMRYWQGGVGASAGVANIFSTAVLGMCLLPWLGRGRGVSFRQQIALGLLCNVPLLFIFTIPIDNNAEVFLRAIGPLSVGSLVAVVLLARILNSALSEYRRRNELVAEATLDPLTGLLNRRGFERSMTVAFDRLRERQESASVLVVDIDHFKRVNDVFGHDAGDTVLVRIADLIRSQIRGDDIIARFGGEEIVLVMPGIGEDRAQAAAERLRRVIAHARLLADHGNGSHQGVTVSIGVVSRAVRDISFDEMFKLADTALYRAKDHGRNRVEVMQAAA</sequence>
<accession>A0ABS4E5L4</accession>
<dbReference type="Gene3D" id="3.30.70.270">
    <property type="match status" value="1"/>
</dbReference>
<feature type="transmembrane region" description="Helical" evidence="8">
    <location>
        <begin position="136"/>
        <end position="154"/>
    </location>
</feature>
<proteinExistence type="predicted"/>
<gene>
    <name evidence="10" type="ORF">J2Z17_004696</name>
</gene>
<evidence type="ECO:0000256" key="4">
    <source>
        <dbReference type="ARBA" id="ARBA00022692"/>
    </source>
</evidence>
<dbReference type="InterPro" id="IPR029787">
    <property type="entry name" value="Nucleotide_cyclase"/>
</dbReference>
<dbReference type="NCBIfam" id="TIGR00254">
    <property type="entry name" value="GGDEF"/>
    <property type="match status" value="1"/>
</dbReference>
<dbReference type="InterPro" id="IPR011620">
    <property type="entry name" value="Sig_transdc_His_kinase_LytS_TM"/>
</dbReference>
<feature type="transmembrane region" description="Helical" evidence="8">
    <location>
        <begin position="160"/>
        <end position="183"/>
    </location>
</feature>
<feature type="transmembrane region" description="Helical" evidence="8">
    <location>
        <begin position="69"/>
        <end position="97"/>
    </location>
</feature>
<feature type="transmembrane region" description="Helical" evidence="8">
    <location>
        <begin position="103"/>
        <end position="124"/>
    </location>
</feature>
<dbReference type="Proteomes" id="UP000759443">
    <property type="component" value="Unassembled WGS sequence"/>
</dbReference>
<feature type="transmembrane region" description="Helical" evidence="8">
    <location>
        <begin position="39"/>
        <end position="57"/>
    </location>
</feature>
<dbReference type="Pfam" id="PF07694">
    <property type="entry name" value="5TM-5TMR_LYT"/>
    <property type="match status" value="1"/>
</dbReference>
<evidence type="ECO:0000259" key="9">
    <source>
        <dbReference type="PROSITE" id="PS50887"/>
    </source>
</evidence>
<dbReference type="CDD" id="cd01949">
    <property type="entry name" value="GGDEF"/>
    <property type="match status" value="1"/>
</dbReference>
<dbReference type="PANTHER" id="PTHR45138">
    <property type="entry name" value="REGULATORY COMPONENTS OF SENSORY TRANSDUCTION SYSTEM"/>
    <property type="match status" value="1"/>
</dbReference>
<keyword evidence="4 8" id="KW-0812">Transmembrane</keyword>
<dbReference type="InterPro" id="IPR000160">
    <property type="entry name" value="GGDEF_dom"/>
</dbReference>
<evidence type="ECO:0000313" key="10">
    <source>
        <dbReference type="EMBL" id="MBP1853235.1"/>
    </source>
</evidence>
<dbReference type="EC" id="2.7.7.65" evidence="2"/>
<dbReference type="RefSeq" id="WP_209948859.1">
    <property type="nucleotide sequence ID" value="NZ_JAGGJU010000016.1"/>
</dbReference>
<dbReference type="Pfam" id="PF00990">
    <property type="entry name" value="GGDEF"/>
    <property type="match status" value="1"/>
</dbReference>
<keyword evidence="10" id="KW-0808">Transferase</keyword>
<evidence type="ECO:0000256" key="1">
    <source>
        <dbReference type="ARBA" id="ARBA00004651"/>
    </source>
</evidence>
<comment type="caution">
    <text evidence="10">The sequence shown here is derived from an EMBL/GenBank/DDBJ whole genome shotgun (WGS) entry which is preliminary data.</text>
</comment>
<keyword evidence="10" id="KW-0548">Nucleotidyltransferase</keyword>
<evidence type="ECO:0000256" key="7">
    <source>
        <dbReference type="ARBA" id="ARBA00034247"/>
    </source>
</evidence>
<evidence type="ECO:0000256" key="8">
    <source>
        <dbReference type="SAM" id="Phobius"/>
    </source>
</evidence>
<dbReference type="PANTHER" id="PTHR45138:SF9">
    <property type="entry name" value="DIGUANYLATE CYCLASE DGCM-RELATED"/>
    <property type="match status" value="1"/>
</dbReference>
<protein>
    <recommendedName>
        <fullName evidence="2">diguanylate cyclase</fullName>
        <ecNumber evidence="2">2.7.7.65</ecNumber>
    </recommendedName>
</protein>
<dbReference type="PROSITE" id="PS50887">
    <property type="entry name" value="GGDEF"/>
    <property type="match status" value="1"/>
</dbReference>
<dbReference type="SUPFAM" id="SSF55073">
    <property type="entry name" value="Nucleotide cyclase"/>
    <property type="match status" value="1"/>
</dbReference>
<dbReference type="GO" id="GO:0052621">
    <property type="term" value="F:diguanylate cyclase activity"/>
    <property type="evidence" value="ECO:0007669"/>
    <property type="project" value="UniProtKB-EC"/>
</dbReference>
<organism evidence="10 11">
    <name type="scientific">Rhizobium halophytocola</name>
    <dbReference type="NCBI Taxonomy" id="735519"/>
    <lineage>
        <taxon>Bacteria</taxon>
        <taxon>Pseudomonadati</taxon>
        <taxon>Pseudomonadota</taxon>
        <taxon>Alphaproteobacteria</taxon>
        <taxon>Hyphomicrobiales</taxon>
        <taxon>Rhizobiaceae</taxon>
        <taxon>Rhizobium/Agrobacterium group</taxon>
        <taxon>Rhizobium</taxon>
    </lineage>
</organism>
<dbReference type="InterPro" id="IPR043128">
    <property type="entry name" value="Rev_trsase/Diguanyl_cyclase"/>
</dbReference>
<evidence type="ECO:0000256" key="6">
    <source>
        <dbReference type="ARBA" id="ARBA00023136"/>
    </source>
</evidence>
<keyword evidence="5 8" id="KW-1133">Transmembrane helix</keyword>
<evidence type="ECO:0000256" key="5">
    <source>
        <dbReference type="ARBA" id="ARBA00022989"/>
    </source>
</evidence>
<feature type="transmembrane region" description="Helical" evidence="8">
    <location>
        <begin position="7"/>
        <end position="27"/>
    </location>
</feature>
<keyword evidence="6 8" id="KW-0472">Membrane</keyword>
<feature type="domain" description="GGDEF" evidence="9">
    <location>
        <begin position="230"/>
        <end position="366"/>
    </location>
</feature>
<comment type="catalytic activity">
    <reaction evidence="7">
        <text>2 GTP = 3',3'-c-di-GMP + 2 diphosphate</text>
        <dbReference type="Rhea" id="RHEA:24898"/>
        <dbReference type="ChEBI" id="CHEBI:33019"/>
        <dbReference type="ChEBI" id="CHEBI:37565"/>
        <dbReference type="ChEBI" id="CHEBI:58805"/>
        <dbReference type="EC" id="2.7.7.65"/>
    </reaction>
</comment>
<reference evidence="10 11" key="1">
    <citation type="submission" date="2021-03" db="EMBL/GenBank/DDBJ databases">
        <title>Genomic Encyclopedia of Type Strains, Phase IV (KMG-IV): sequencing the most valuable type-strain genomes for metagenomic binning, comparative biology and taxonomic classification.</title>
        <authorList>
            <person name="Goeker M."/>
        </authorList>
    </citation>
    <scope>NUCLEOTIDE SEQUENCE [LARGE SCALE GENOMIC DNA]</scope>
    <source>
        <strain evidence="10 11">DSM 21600</strain>
    </source>
</reference>
<comment type="subcellular location">
    <subcellularLocation>
        <location evidence="1">Cell membrane</location>
        <topology evidence="1">Multi-pass membrane protein</topology>
    </subcellularLocation>
</comment>
<evidence type="ECO:0000256" key="2">
    <source>
        <dbReference type="ARBA" id="ARBA00012528"/>
    </source>
</evidence>
<keyword evidence="3" id="KW-1003">Cell membrane</keyword>
<evidence type="ECO:0000256" key="3">
    <source>
        <dbReference type="ARBA" id="ARBA00022475"/>
    </source>
</evidence>
<evidence type="ECO:0000313" key="11">
    <source>
        <dbReference type="Proteomes" id="UP000759443"/>
    </source>
</evidence>
<dbReference type="InterPro" id="IPR050469">
    <property type="entry name" value="Diguanylate_Cyclase"/>
</dbReference>
<keyword evidence="11" id="KW-1185">Reference proteome</keyword>
<name>A0ABS4E5L4_9HYPH</name>
<dbReference type="SMART" id="SM00267">
    <property type="entry name" value="GGDEF"/>
    <property type="match status" value="1"/>
</dbReference>